<organism evidence="1 2">
    <name type="scientific">Sphagnum jensenii</name>
    <dbReference type="NCBI Taxonomy" id="128206"/>
    <lineage>
        <taxon>Eukaryota</taxon>
        <taxon>Viridiplantae</taxon>
        <taxon>Streptophyta</taxon>
        <taxon>Embryophyta</taxon>
        <taxon>Bryophyta</taxon>
        <taxon>Sphagnophytina</taxon>
        <taxon>Sphagnopsida</taxon>
        <taxon>Sphagnales</taxon>
        <taxon>Sphagnaceae</taxon>
        <taxon>Sphagnum</taxon>
    </lineage>
</organism>
<gene>
    <name evidence="1" type="ORF">CSSPJE1EN2_LOCUS2284</name>
</gene>
<accession>A0ABP1A9Z7</accession>
<evidence type="ECO:0000313" key="1">
    <source>
        <dbReference type="EMBL" id="CAK9859289.1"/>
    </source>
</evidence>
<keyword evidence="2" id="KW-1185">Reference proteome</keyword>
<protein>
    <submittedName>
        <fullName evidence="1">Uncharacterized protein</fullName>
    </submittedName>
</protein>
<evidence type="ECO:0000313" key="2">
    <source>
        <dbReference type="Proteomes" id="UP001497522"/>
    </source>
</evidence>
<name>A0ABP1A9Z7_9BRYO</name>
<dbReference type="Proteomes" id="UP001497522">
    <property type="component" value="Chromosome 10"/>
</dbReference>
<dbReference type="EMBL" id="OZ023711">
    <property type="protein sequence ID" value="CAK9859289.1"/>
    <property type="molecule type" value="Genomic_DNA"/>
</dbReference>
<sequence>MGVGRKSDESPMNVGQAELSCHYCDGRWRHCTVAPGNVTLRQGRQSVATRCYGEASRALQLVAVVRPVAGCSSLLWQWPATL</sequence>
<reference evidence="1" key="1">
    <citation type="submission" date="2024-03" db="EMBL/GenBank/DDBJ databases">
        <authorList>
            <consortium name="ELIXIR-Norway"/>
            <consortium name="Elixir Norway"/>
        </authorList>
    </citation>
    <scope>NUCLEOTIDE SEQUENCE</scope>
</reference>
<proteinExistence type="predicted"/>